<accession>A0A835CTA2</accession>
<dbReference type="EMBL" id="JACMRX010000002">
    <property type="protein sequence ID" value="KAF7995774.1"/>
    <property type="molecule type" value="Genomic_DNA"/>
</dbReference>
<evidence type="ECO:0000313" key="1">
    <source>
        <dbReference type="EMBL" id="KAF7995774.1"/>
    </source>
</evidence>
<keyword evidence="2" id="KW-1185">Reference proteome</keyword>
<proteinExistence type="predicted"/>
<comment type="caution">
    <text evidence="1">The sequence shown here is derived from an EMBL/GenBank/DDBJ whole genome shotgun (WGS) entry which is preliminary data.</text>
</comment>
<reference evidence="1 2" key="1">
    <citation type="submission" date="2020-08" db="EMBL/GenBank/DDBJ databases">
        <title>Aphidius gifuensis genome sequencing and assembly.</title>
        <authorList>
            <person name="Du Z."/>
        </authorList>
    </citation>
    <scope>NUCLEOTIDE SEQUENCE [LARGE SCALE GENOMIC DNA]</scope>
    <source>
        <strain evidence="1">YNYX2018</strain>
        <tissue evidence="1">Adults</tissue>
    </source>
</reference>
<sequence length="280" mass="31424">MSVILKSPLRLVGTAKYATNNLTQYLRAQEPPNNSFILLTSHSPSDYRSVTFHHTQAKIKSKNFWEWMRVSANKIFTPKLPYKNETSSTILGNFFVKQSSGTIELITNNKRQKNFIFPAVFTAKYNGELIAVESDTIASEEKGPISFRAGGLNLLLDGDKLKFKVKDSDETFILNHAVHITALKKPTQILKGGGIKILPSAHIDDVTAYDAELTLKTPKNEEHKKMLRTVNFNYSLFRYAAAAAAADYPGRVKLQFPMDLSLQGFKHIIKVKETGETNNN</sequence>
<dbReference type="AlphaFoldDB" id="A0A835CTA2"/>
<dbReference type="Proteomes" id="UP000639338">
    <property type="component" value="Unassembled WGS sequence"/>
</dbReference>
<gene>
    <name evidence="1" type="ORF">HCN44_006881</name>
</gene>
<name>A0A835CTA2_APHGI</name>
<protein>
    <submittedName>
        <fullName evidence="1">Uncharacterized protein</fullName>
    </submittedName>
</protein>
<evidence type="ECO:0000313" key="2">
    <source>
        <dbReference type="Proteomes" id="UP000639338"/>
    </source>
</evidence>
<organism evidence="1 2">
    <name type="scientific">Aphidius gifuensis</name>
    <name type="common">Parasitoid wasp</name>
    <dbReference type="NCBI Taxonomy" id="684658"/>
    <lineage>
        <taxon>Eukaryota</taxon>
        <taxon>Metazoa</taxon>
        <taxon>Ecdysozoa</taxon>
        <taxon>Arthropoda</taxon>
        <taxon>Hexapoda</taxon>
        <taxon>Insecta</taxon>
        <taxon>Pterygota</taxon>
        <taxon>Neoptera</taxon>
        <taxon>Endopterygota</taxon>
        <taxon>Hymenoptera</taxon>
        <taxon>Apocrita</taxon>
        <taxon>Ichneumonoidea</taxon>
        <taxon>Braconidae</taxon>
        <taxon>Aphidiinae</taxon>
        <taxon>Aphidius</taxon>
    </lineage>
</organism>